<dbReference type="GO" id="GO:0016507">
    <property type="term" value="C:mitochondrial fatty acid beta-oxidation multienzyme complex"/>
    <property type="evidence" value="ECO:0007669"/>
    <property type="project" value="TreeGrafter"/>
</dbReference>
<dbReference type="PANTHER" id="PTHR43612">
    <property type="entry name" value="TRIFUNCTIONAL ENZYME SUBUNIT ALPHA"/>
    <property type="match status" value="1"/>
</dbReference>
<protein>
    <recommendedName>
        <fullName evidence="5">enoyl-CoA hydratase</fullName>
        <ecNumber evidence="5">4.2.1.17</ecNumber>
    </recommendedName>
</protein>
<keyword evidence="7" id="KW-0560">Oxidoreductase</keyword>
<sequence length="1093" mass="119582">MYQPGYQSTPRGGDAQARRHALQIKFLLEKELESCICGTSLPTICKYSDSLFNKWYRSFSFDMAEPEFLIEESNRSSLGESDVVRFNNAQVLENRFNCEESIALQAAFIELMTGGEEMVSLRVDGDVAVVKIDNPGAKVSCTGSSALQENTLNATVSRQLMQAMERIENDEGIRSAVLISGKPNSFIAGADIGMLVRVKNAAEAQQISSEAQRGFARIERSKKPVVAAIMGTCMGGGLELAMACHYRIAVNSPKTRLALPEVMLGLLPGAGGTQRLPKLVSITNALDMMLTGKTVRPQKAKAIGLVDHVVQPIGMGLKPADENNLDYLQKAYDAHLSTLQIAVDVARGLSSGKLKFERKRPPLERVTNYFLTRRPLLDSVVLKMARNKASVALLYHRFCSCERKSWLLLFASRFQVMKQTAGNYPAPLKILDVVKEGLSTSGTEGYDAESKAFGELSQTTQCNALIGVFHGSNDCKKDKYGPARKTEKLAVIGAGLMGAGIANVSIDKGIRTVLVDMHDAGLSRGMNQIYSQLNGSVKKKKITPMQKDNYMANLKPSLSYDALRDCDVAIEAVFEEIALKHKIVKQKRANRQNALIGMKLQLEEVVPSHCVIASNTSALPISEIASVSKRPEQVIGMHYFSPVEKMQLLEVITTNKTSKETLAVAAQLGLAQKKLIVVVKIVPQGTNRKEGVGSVRDIFNSSCFVRANRQNALIGMKLQLEEVVPSHCVIASNTSALPISEIASVSKRPEQVIGMHYFSPVEKMQLLEVITTNKTSKETLAVAAQLGLAQKKLIVVVKDCPGFFVVRCLCPMMSEVVRLLQEGVQPQALDELTKAYGFPVGAATLADEVGLDVAEHVAQFLGKALGPRVGGASVDLLSEMVSSGFKGRKSGKGYYLYGKNKFTLKSGKRINEAAMKIIAKHHVNAPAAVRMDHSDSVQLLCRSERRFRKALAPTCTTDDAYPAEWSGTEDRQLRVLSRFVNEAAICLEEGVIQSPTAGDIASVFGIGFPPFWGLVVDLERYMRRMNTAGDIASVFGIGFPPFWGGPFRFVDLFGAEKLVSSMSRYADAYSEEQFQPAQILIDHAKNSKKFHRI</sequence>
<dbReference type="InterPro" id="IPR008927">
    <property type="entry name" value="6-PGluconate_DH-like_C_sf"/>
</dbReference>
<proteinExistence type="inferred from homology"/>
<dbReference type="GO" id="GO:0004300">
    <property type="term" value="F:enoyl-CoA hydratase activity"/>
    <property type="evidence" value="ECO:0007669"/>
    <property type="project" value="UniProtKB-EC"/>
</dbReference>
<comment type="similarity">
    <text evidence="3">In the central section; belongs to the 3-hydroxyacyl-CoA dehydrogenase family.</text>
</comment>
<dbReference type="Gene3D" id="1.10.1040.10">
    <property type="entry name" value="N-(1-d-carboxylethyl)-l-norvaline Dehydrogenase, domain 2"/>
    <property type="match status" value="1"/>
</dbReference>
<feature type="domain" description="3-hydroxyacyl-CoA dehydrogenase C-terminal" evidence="15">
    <location>
        <begin position="802"/>
        <end position="897"/>
    </location>
</feature>
<dbReference type="Gene3D" id="3.90.226.10">
    <property type="entry name" value="2-enoyl-CoA Hydratase, Chain A, domain 1"/>
    <property type="match status" value="1"/>
</dbReference>
<evidence type="ECO:0000256" key="3">
    <source>
        <dbReference type="ARBA" id="ARBA00007005"/>
    </source>
</evidence>
<comment type="similarity">
    <text evidence="4">In the N-terminal section; belongs to the enoyl-CoA hydratase/isomerase family.</text>
</comment>
<dbReference type="SUPFAM" id="SSF48179">
    <property type="entry name" value="6-phosphogluconate dehydrogenase C-terminal domain-like"/>
    <property type="match status" value="3"/>
</dbReference>
<dbReference type="Pfam" id="PF02737">
    <property type="entry name" value="3HCDH_N"/>
    <property type="match status" value="2"/>
</dbReference>
<comment type="catalytic activity">
    <reaction evidence="1">
        <text>(3S)-hydroxyhexadecanoyl-CoA = (2E)-hexadecenoyl-CoA + H2O</text>
        <dbReference type="Rhea" id="RHEA:31163"/>
        <dbReference type="ChEBI" id="CHEBI:15377"/>
        <dbReference type="ChEBI" id="CHEBI:61526"/>
        <dbReference type="ChEBI" id="CHEBI:62613"/>
    </reaction>
    <physiologicalReaction direction="right-to-left" evidence="1">
        <dbReference type="Rhea" id="RHEA:31165"/>
    </physiologicalReaction>
</comment>
<comment type="pathway">
    <text evidence="2">Lipid metabolism; fatty acid beta-oxidation.</text>
</comment>
<dbReference type="EC" id="4.2.1.17" evidence="5"/>
<dbReference type="InterPro" id="IPR013328">
    <property type="entry name" value="6PGD_dom2"/>
</dbReference>
<evidence type="ECO:0000256" key="12">
    <source>
        <dbReference type="ARBA" id="ARBA00047613"/>
    </source>
</evidence>
<evidence type="ECO:0000259" key="16">
    <source>
        <dbReference type="Pfam" id="PF02737"/>
    </source>
</evidence>
<comment type="catalytic activity">
    <reaction evidence="13">
        <text>(3S)-hydroxydecanoyl-CoA + NAD(+) = 3-oxodecanoyl-CoA + NADH + H(+)</text>
        <dbReference type="Rhea" id="RHEA:31187"/>
        <dbReference type="ChEBI" id="CHEBI:15378"/>
        <dbReference type="ChEBI" id="CHEBI:57540"/>
        <dbReference type="ChEBI" id="CHEBI:57945"/>
        <dbReference type="ChEBI" id="CHEBI:62548"/>
        <dbReference type="ChEBI" id="CHEBI:62616"/>
    </reaction>
    <physiologicalReaction direction="left-to-right" evidence="13">
        <dbReference type="Rhea" id="RHEA:31188"/>
    </physiologicalReaction>
</comment>
<keyword evidence="11" id="KW-0511">Multifunctional enzyme</keyword>
<comment type="catalytic activity">
    <reaction evidence="12">
        <text>(3S)-hydroxyhexadecanoyl-CoA + NAD(+) = 3-oxohexadecanoyl-CoA + NADH + H(+)</text>
        <dbReference type="Rhea" id="RHEA:31159"/>
        <dbReference type="ChEBI" id="CHEBI:15378"/>
        <dbReference type="ChEBI" id="CHEBI:57349"/>
        <dbReference type="ChEBI" id="CHEBI:57540"/>
        <dbReference type="ChEBI" id="CHEBI:57945"/>
        <dbReference type="ChEBI" id="CHEBI:62613"/>
    </reaction>
    <physiologicalReaction direction="left-to-right" evidence="12">
        <dbReference type="Rhea" id="RHEA:31160"/>
    </physiologicalReaction>
</comment>
<evidence type="ECO:0000313" key="17">
    <source>
        <dbReference type="Proteomes" id="UP000036681"/>
    </source>
</evidence>
<dbReference type="InterPro" id="IPR029045">
    <property type="entry name" value="ClpP/crotonase-like_dom_sf"/>
</dbReference>
<evidence type="ECO:0000256" key="13">
    <source>
        <dbReference type="ARBA" id="ARBA00048361"/>
    </source>
</evidence>
<dbReference type="InterPro" id="IPR006108">
    <property type="entry name" value="3HC_DH_C"/>
</dbReference>
<evidence type="ECO:0000256" key="5">
    <source>
        <dbReference type="ARBA" id="ARBA00012076"/>
    </source>
</evidence>
<evidence type="ECO:0000256" key="14">
    <source>
        <dbReference type="ARBA" id="ARBA00049556"/>
    </source>
</evidence>
<evidence type="ECO:0000256" key="8">
    <source>
        <dbReference type="ARBA" id="ARBA00023027"/>
    </source>
</evidence>
<keyword evidence="8" id="KW-0520">NAD</keyword>
<dbReference type="Pfam" id="PF00378">
    <property type="entry name" value="ECH_1"/>
    <property type="match status" value="1"/>
</dbReference>
<evidence type="ECO:0000256" key="4">
    <source>
        <dbReference type="ARBA" id="ARBA00008750"/>
    </source>
</evidence>
<dbReference type="GO" id="GO:0006635">
    <property type="term" value="P:fatty acid beta-oxidation"/>
    <property type="evidence" value="ECO:0007669"/>
    <property type="project" value="TreeGrafter"/>
</dbReference>
<dbReference type="SUPFAM" id="SSF51735">
    <property type="entry name" value="NAD(P)-binding Rossmann-fold domains"/>
    <property type="match status" value="2"/>
</dbReference>
<evidence type="ECO:0000256" key="11">
    <source>
        <dbReference type="ARBA" id="ARBA00023268"/>
    </source>
</evidence>
<feature type="domain" description="3-hydroxyacyl-CoA dehydrogenase NAD binding" evidence="16">
    <location>
        <begin position="719"/>
        <end position="800"/>
    </location>
</feature>
<dbReference type="InterPro" id="IPR036291">
    <property type="entry name" value="NAD(P)-bd_dom_sf"/>
</dbReference>
<evidence type="ECO:0000256" key="9">
    <source>
        <dbReference type="ARBA" id="ARBA00023098"/>
    </source>
</evidence>
<dbReference type="PANTHER" id="PTHR43612:SF3">
    <property type="entry name" value="TRIFUNCTIONAL ENZYME SUBUNIT ALPHA, MITOCHONDRIAL"/>
    <property type="match status" value="1"/>
</dbReference>
<evidence type="ECO:0000313" key="18">
    <source>
        <dbReference type="WBParaSite" id="ALUE_0000812101-mRNA-1"/>
    </source>
</evidence>
<evidence type="ECO:0000256" key="7">
    <source>
        <dbReference type="ARBA" id="ARBA00023002"/>
    </source>
</evidence>
<organism evidence="17 18">
    <name type="scientific">Ascaris lumbricoides</name>
    <name type="common">Giant roundworm</name>
    <dbReference type="NCBI Taxonomy" id="6252"/>
    <lineage>
        <taxon>Eukaryota</taxon>
        <taxon>Metazoa</taxon>
        <taxon>Ecdysozoa</taxon>
        <taxon>Nematoda</taxon>
        <taxon>Chromadorea</taxon>
        <taxon>Rhabditida</taxon>
        <taxon>Spirurina</taxon>
        <taxon>Ascaridomorpha</taxon>
        <taxon>Ascaridoidea</taxon>
        <taxon>Ascarididae</taxon>
        <taxon>Ascaris</taxon>
    </lineage>
</organism>
<keyword evidence="10" id="KW-0456">Lyase</keyword>
<evidence type="ECO:0000256" key="1">
    <source>
        <dbReference type="ARBA" id="ARBA00000469"/>
    </source>
</evidence>
<dbReference type="GO" id="GO:0070403">
    <property type="term" value="F:NAD+ binding"/>
    <property type="evidence" value="ECO:0007669"/>
    <property type="project" value="InterPro"/>
</dbReference>
<evidence type="ECO:0000256" key="6">
    <source>
        <dbReference type="ARBA" id="ARBA00022832"/>
    </source>
</evidence>
<dbReference type="InterPro" id="IPR001753">
    <property type="entry name" value="Enoyl-CoA_hydra/iso"/>
</dbReference>
<keyword evidence="6" id="KW-0276">Fatty acid metabolism</keyword>
<reference evidence="18" key="1">
    <citation type="submission" date="2023-03" db="UniProtKB">
        <authorList>
            <consortium name="WormBaseParasite"/>
        </authorList>
    </citation>
    <scope>IDENTIFICATION</scope>
</reference>
<dbReference type="FunFam" id="3.90.226.10:FF:000011">
    <property type="entry name" value="Fatty acid oxidation complex subunit alpha"/>
    <property type="match status" value="1"/>
</dbReference>
<accession>A0A9J2PEP1</accession>
<dbReference type="InterPro" id="IPR050136">
    <property type="entry name" value="FA_oxidation_alpha_subunit"/>
</dbReference>
<dbReference type="Pfam" id="PF00725">
    <property type="entry name" value="3HCDH"/>
    <property type="match status" value="1"/>
</dbReference>
<dbReference type="FunFam" id="3.40.50.720:FF:000009">
    <property type="entry name" value="Fatty oxidation complex, alpha subunit"/>
    <property type="match status" value="1"/>
</dbReference>
<dbReference type="SUPFAM" id="SSF52096">
    <property type="entry name" value="ClpP/crotonase"/>
    <property type="match status" value="1"/>
</dbReference>
<name>A0A9J2PEP1_ASCLU</name>
<evidence type="ECO:0000259" key="15">
    <source>
        <dbReference type="Pfam" id="PF00725"/>
    </source>
</evidence>
<dbReference type="CDD" id="cd06558">
    <property type="entry name" value="crotonase-like"/>
    <property type="match status" value="1"/>
</dbReference>
<evidence type="ECO:0000256" key="2">
    <source>
        <dbReference type="ARBA" id="ARBA00005005"/>
    </source>
</evidence>
<evidence type="ECO:0000256" key="10">
    <source>
        <dbReference type="ARBA" id="ARBA00023239"/>
    </source>
</evidence>
<dbReference type="AlphaFoldDB" id="A0A9J2PEP1"/>
<dbReference type="WBParaSite" id="ALUE_0000812101-mRNA-1">
    <property type="protein sequence ID" value="ALUE_0000812101-mRNA-1"/>
    <property type="gene ID" value="ALUE_0000812101"/>
</dbReference>
<dbReference type="Gene3D" id="3.40.50.720">
    <property type="entry name" value="NAD(P)-binding Rossmann-like Domain"/>
    <property type="match status" value="2"/>
</dbReference>
<comment type="catalytic activity">
    <reaction evidence="14">
        <text>a (3S)-3-hydroxyacyl-CoA + NAD(+) = a 3-oxoacyl-CoA + NADH + H(+)</text>
        <dbReference type="Rhea" id="RHEA:22432"/>
        <dbReference type="ChEBI" id="CHEBI:15378"/>
        <dbReference type="ChEBI" id="CHEBI:57318"/>
        <dbReference type="ChEBI" id="CHEBI:57540"/>
        <dbReference type="ChEBI" id="CHEBI:57945"/>
        <dbReference type="ChEBI" id="CHEBI:90726"/>
        <dbReference type="EC" id="1.1.1.35"/>
    </reaction>
</comment>
<dbReference type="GO" id="GO:0016509">
    <property type="term" value="F:long-chain (3S)-3-hydroxyacyl-CoA dehydrogenase (NAD+) activity"/>
    <property type="evidence" value="ECO:0007669"/>
    <property type="project" value="TreeGrafter"/>
</dbReference>
<feature type="domain" description="3-hydroxyacyl-CoA dehydrogenase NAD binding" evidence="16">
    <location>
        <begin position="488"/>
        <end position="680"/>
    </location>
</feature>
<keyword evidence="9" id="KW-0443">Lipid metabolism</keyword>
<dbReference type="Proteomes" id="UP000036681">
    <property type="component" value="Unplaced"/>
</dbReference>
<dbReference type="Gene3D" id="1.10.1040.50">
    <property type="match status" value="1"/>
</dbReference>
<keyword evidence="17" id="KW-1185">Reference proteome</keyword>
<dbReference type="InterPro" id="IPR006176">
    <property type="entry name" value="3-OHacyl-CoA_DH_NAD-bd"/>
</dbReference>